<dbReference type="Gramene" id="VVA40532">
    <property type="protein sequence ID" value="VVA40532"/>
    <property type="gene ID" value="Prudul26B012592"/>
</dbReference>
<dbReference type="AlphaFoldDB" id="A0A5E4GLS2"/>
<dbReference type="Proteomes" id="UP000327085">
    <property type="component" value="Unassembled WGS sequence"/>
</dbReference>
<feature type="non-terminal residue" evidence="2">
    <location>
        <position position="164"/>
    </location>
</feature>
<feature type="non-terminal residue" evidence="2">
    <location>
        <position position="1"/>
    </location>
</feature>
<organism evidence="2 3">
    <name type="scientific">Prunus dulcis</name>
    <name type="common">Almond</name>
    <name type="synonym">Amygdalus dulcis</name>
    <dbReference type="NCBI Taxonomy" id="3755"/>
    <lineage>
        <taxon>Eukaryota</taxon>
        <taxon>Viridiplantae</taxon>
        <taxon>Streptophyta</taxon>
        <taxon>Embryophyta</taxon>
        <taxon>Tracheophyta</taxon>
        <taxon>Spermatophyta</taxon>
        <taxon>Magnoliopsida</taxon>
        <taxon>eudicotyledons</taxon>
        <taxon>Gunneridae</taxon>
        <taxon>Pentapetalae</taxon>
        <taxon>rosids</taxon>
        <taxon>fabids</taxon>
        <taxon>Rosales</taxon>
        <taxon>Rosaceae</taxon>
        <taxon>Amygdaloideae</taxon>
        <taxon>Amygdaleae</taxon>
        <taxon>Prunus</taxon>
    </lineage>
</organism>
<accession>A0A5E4GLS2</accession>
<dbReference type="InterPro" id="IPR006580">
    <property type="entry name" value="Znf_TTF"/>
</dbReference>
<dbReference type="SMART" id="SM00597">
    <property type="entry name" value="ZnF_TTF"/>
    <property type="match status" value="1"/>
</dbReference>
<proteinExistence type="predicted"/>
<reference evidence="3" key="1">
    <citation type="journal article" date="2020" name="Plant J.">
        <title>Transposons played a major role in the diversification between the closely related almond and peach genomes: results from the almond genome sequence.</title>
        <authorList>
            <person name="Alioto T."/>
            <person name="Alexiou K.G."/>
            <person name="Bardil A."/>
            <person name="Barteri F."/>
            <person name="Castanera R."/>
            <person name="Cruz F."/>
            <person name="Dhingra A."/>
            <person name="Duval H."/>
            <person name="Fernandez I Marti A."/>
            <person name="Frias L."/>
            <person name="Galan B."/>
            <person name="Garcia J.L."/>
            <person name="Howad W."/>
            <person name="Gomez-Garrido J."/>
            <person name="Gut M."/>
            <person name="Julca I."/>
            <person name="Morata J."/>
            <person name="Puigdomenech P."/>
            <person name="Ribeca P."/>
            <person name="Rubio Cabetas M.J."/>
            <person name="Vlasova A."/>
            <person name="Wirthensohn M."/>
            <person name="Garcia-Mas J."/>
            <person name="Gabaldon T."/>
            <person name="Casacuberta J.M."/>
            <person name="Arus P."/>
        </authorList>
    </citation>
    <scope>NUCLEOTIDE SEQUENCE [LARGE SCALE GENOMIC DNA]</scope>
    <source>
        <strain evidence="3">cv. Texas</strain>
    </source>
</reference>
<dbReference type="EMBL" id="CABIKO010001008">
    <property type="protein sequence ID" value="VVA40532.1"/>
    <property type="molecule type" value="Genomic_DNA"/>
</dbReference>
<dbReference type="PANTHER" id="PTHR45749:SF37">
    <property type="entry name" value="OS05G0311600 PROTEIN"/>
    <property type="match status" value="1"/>
</dbReference>
<evidence type="ECO:0000259" key="1">
    <source>
        <dbReference type="SMART" id="SM00597"/>
    </source>
</evidence>
<gene>
    <name evidence="2" type="ORF">ALMOND_2B012592</name>
</gene>
<evidence type="ECO:0000313" key="3">
    <source>
        <dbReference type="Proteomes" id="UP000327085"/>
    </source>
</evidence>
<name>A0A5E4GLS2_PRUDU</name>
<evidence type="ECO:0000313" key="2">
    <source>
        <dbReference type="EMBL" id="VVA40532.1"/>
    </source>
</evidence>
<sequence>YSPSSHKAYCLPCFVFEKNPTSGSALITDGFNNWKRVNDGKNCAFLLHVGGPSSPHNKCVRCAEDLMKSSQHIEKVIHKQPKEQILKNQLRLKATIEKNALGNTKYISVLIQKQILHILADKVRTKIREEVGESNYCILIDEAKDASNREQMAIVLRFVDKDGF</sequence>
<dbReference type="OMA" id="NCIEESS"/>
<dbReference type="InParanoid" id="A0A5E4GLS2"/>
<dbReference type="Pfam" id="PF14291">
    <property type="entry name" value="DUF4371"/>
    <property type="match status" value="1"/>
</dbReference>
<protein>
    <submittedName>
        <fullName evidence="2">PREDICTED: zinc finger</fullName>
    </submittedName>
</protein>
<feature type="domain" description="TTF-type" evidence="1">
    <location>
        <begin position="1"/>
        <end position="75"/>
    </location>
</feature>
<dbReference type="PANTHER" id="PTHR45749">
    <property type="match status" value="1"/>
</dbReference>
<dbReference type="InterPro" id="IPR025398">
    <property type="entry name" value="DUF4371"/>
</dbReference>